<feature type="signal peptide" evidence="2">
    <location>
        <begin position="1"/>
        <end position="31"/>
    </location>
</feature>
<gene>
    <name evidence="3" type="ORF">DM02DRAFT_202211</name>
</gene>
<dbReference type="Proteomes" id="UP000244855">
    <property type="component" value="Unassembled WGS sequence"/>
</dbReference>
<evidence type="ECO:0000313" key="3">
    <source>
        <dbReference type="EMBL" id="PVI04132.1"/>
    </source>
</evidence>
<keyword evidence="4" id="KW-1185">Reference proteome</keyword>
<feature type="region of interest" description="Disordered" evidence="1">
    <location>
        <begin position="237"/>
        <end position="310"/>
    </location>
</feature>
<evidence type="ECO:0000256" key="2">
    <source>
        <dbReference type="SAM" id="SignalP"/>
    </source>
</evidence>
<reference evidence="3 4" key="1">
    <citation type="journal article" date="2018" name="Sci. Rep.">
        <title>Comparative genomics provides insights into the lifestyle and reveals functional heterogeneity of dark septate endophytic fungi.</title>
        <authorList>
            <person name="Knapp D.G."/>
            <person name="Nemeth J.B."/>
            <person name="Barry K."/>
            <person name="Hainaut M."/>
            <person name="Henrissat B."/>
            <person name="Johnson J."/>
            <person name="Kuo A."/>
            <person name="Lim J.H.P."/>
            <person name="Lipzen A."/>
            <person name="Nolan M."/>
            <person name="Ohm R.A."/>
            <person name="Tamas L."/>
            <person name="Grigoriev I.V."/>
            <person name="Spatafora J.W."/>
            <person name="Nagy L.G."/>
            <person name="Kovacs G.M."/>
        </authorList>
    </citation>
    <scope>NUCLEOTIDE SEQUENCE [LARGE SCALE GENOMIC DNA]</scope>
    <source>
        <strain evidence="3 4">DSE2036</strain>
    </source>
</reference>
<dbReference type="AlphaFoldDB" id="A0A2V1E1X7"/>
<dbReference type="STRING" id="97972.A0A2V1E1X7"/>
<feature type="compositionally biased region" description="Low complexity" evidence="1">
    <location>
        <begin position="299"/>
        <end position="310"/>
    </location>
</feature>
<accession>A0A2V1E1X7</accession>
<feature type="compositionally biased region" description="Low complexity" evidence="1">
    <location>
        <begin position="247"/>
        <end position="259"/>
    </location>
</feature>
<keyword evidence="2" id="KW-0732">Signal</keyword>
<feature type="compositionally biased region" description="Low complexity" evidence="1">
    <location>
        <begin position="268"/>
        <end position="284"/>
    </location>
</feature>
<dbReference type="EMBL" id="KZ805324">
    <property type="protein sequence ID" value="PVI04132.1"/>
    <property type="molecule type" value="Genomic_DNA"/>
</dbReference>
<feature type="chain" id="PRO_5015946325" evidence="2">
    <location>
        <begin position="32"/>
        <end position="615"/>
    </location>
</feature>
<evidence type="ECO:0000313" key="4">
    <source>
        <dbReference type="Proteomes" id="UP000244855"/>
    </source>
</evidence>
<dbReference type="OrthoDB" id="5596743at2759"/>
<organism evidence="3 4">
    <name type="scientific">Periconia macrospinosa</name>
    <dbReference type="NCBI Taxonomy" id="97972"/>
    <lineage>
        <taxon>Eukaryota</taxon>
        <taxon>Fungi</taxon>
        <taxon>Dikarya</taxon>
        <taxon>Ascomycota</taxon>
        <taxon>Pezizomycotina</taxon>
        <taxon>Dothideomycetes</taxon>
        <taxon>Pleosporomycetidae</taxon>
        <taxon>Pleosporales</taxon>
        <taxon>Massarineae</taxon>
        <taxon>Periconiaceae</taxon>
        <taxon>Periconia</taxon>
    </lineage>
</organism>
<evidence type="ECO:0000256" key="1">
    <source>
        <dbReference type="SAM" id="MobiDB-lite"/>
    </source>
</evidence>
<proteinExistence type="predicted"/>
<protein>
    <submittedName>
        <fullName evidence="3">Uncharacterized protein</fullName>
    </submittedName>
</protein>
<name>A0A2V1E1X7_9PLEO</name>
<sequence>MMAHAGFASTLFKMKLLFVFAFLSDPFPVAALLKGRQYVACAADNCLKAVNVTSGGYGPDGTADCRGYMTSTAVVNPILRTATITTVSTVTVIPPCPVFPTQTTPAGIYARQPEAAGPWGYGPPRGYGPPAREDITTAPSVATRTGPIPQYVSSVCRSDHYSSACRCIGVTPGQITTTGLTLEATITVTQVETSLAPCTTPVLTSVIKLTYSDKTSTTTISVYDPISSGTGTGTGTGSYYLPPPIPSSSSSSKTPSYSYLPPPPPPYGNTTTSSTSYSYAPPYTNRTTSSYGGIPTSDTTAPPSNSTLPPTNTYTNATIPPTTFPPSNTTLPPGNSTLPPTDPTAPPTNITLPPFPIPTNSTLPPFPTSPTNATLPPFPIPTNSTLPLLPTSPQTNTSFPLLPTSPPNNTILPPFPTSSPPNITLPPFPTSPPPNSTFLPPTNTSLSPTGTGTPLCGGRGVRLCSNVCTDTTTSTAHCGACGNACLDGYLCTNGVCTRPACDSDCRFSRLCGASSANTTCACGTDTSGAGVCYNRGFDCRLSTPPRCDRTAQCAVGSVCVRNACCGARGGRCVSTEGCGIRGAGFVLGERVAFDGFTGDGDGEDNGLEGRSVMLF</sequence>